<dbReference type="NCBIfam" id="TIGR04057">
    <property type="entry name" value="SusC_RagA_signa"/>
    <property type="match status" value="1"/>
</dbReference>
<dbReference type="EMBL" id="FOAF01000003">
    <property type="protein sequence ID" value="SEL68984.1"/>
    <property type="molecule type" value="Genomic_DNA"/>
</dbReference>
<dbReference type="Gene3D" id="2.170.130.10">
    <property type="entry name" value="TonB-dependent receptor, plug domain"/>
    <property type="match status" value="1"/>
</dbReference>
<dbReference type="STRING" id="407022.SAMN05661044_03126"/>
<dbReference type="GO" id="GO:0009279">
    <property type="term" value="C:cell outer membrane"/>
    <property type="evidence" value="ECO:0007669"/>
    <property type="project" value="UniProtKB-SubCell"/>
</dbReference>
<keyword evidence="4 7" id="KW-0812">Transmembrane</keyword>
<keyword evidence="10" id="KW-1185">Reference proteome</keyword>
<evidence type="ECO:0000256" key="2">
    <source>
        <dbReference type="ARBA" id="ARBA00022448"/>
    </source>
</evidence>
<reference evidence="10" key="1">
    <citation type="submission" date="2016-10" db="EMBL/GenBank/DDBJ databases">
        <authorList>
            <person name="Varghese N."/>
            <person name="Submissions S."/>
        </authorList>
    </citation>
    <scope>NUCLEOTIDE SEQUENCE [LARGE SCALE GENOMIC DNA]</scope>
    <source>
        <strain evidence="10">DSM 18733</strain>
    </source>
</reference>
<evidence type="ECO:0000256" key="6">
    <source>
        <dbReference type="ARBA" id="ARBA00023237"/>
    </source>
</evidence>
<dbReference type="InterPro" id="IPR023997">
    <property type="entry name" value="TonB-dep_OMP_SusC/RagA_CS"/>
</dbReference>
<dbReference type="PROSITE" id="PS52016">
    <property type="entry name" value="TONB_DEPENDENT_REC_3"/>
    <property type="match status" value="1"/>
</dbReference>
<dbReference type="InterPro" id="IPR008969">
    <property type="entry name" value="CarboxyPept-like_regulatory"/>
</dbReference>
<keyword evidence="6 7" id="KW-0998">Cell outer membrane</keyword>
<comment type="similarity">
    <text evidence="7">Belongs to the TonB-dependent receptor family.</text>
</comment>
<dbReference type="Pfam" id="PF13620">
    <property type="entry name" value="CarboxypepD_reg"/>
    <property type="match status" value="1"/>
</dbReference>
<accession>A0A1H7SB74</accession>
<dbReference type="InterPro" id="IPR012910">
    <property type="entry name" value="Plug_dom"/>
</dbReference>
<comment type="subcellular location">
    <subcellularLocation>
        <location evidence="1 7">Cell outer membrane</location>
        <topology evidence="1 7">Multi-pass membrane protein</topology>
    </subcellularLocation>
</comment>
<evidence type="ECO:0000313" key="10">
    <source>
        <dbReference type="Proteomes" id="UP000199421"/>
    </source>
</evidence>
<proteinExistence type="inferred from homology"/>
<gene>
    <name evidence="9" type="ORF">SAMN05661044_03126</name>
</gene>
<dbReference type="SUPFAM" id="SSF49464">
    <property type="entry name" value="Carboxypeptidase regulatory domain-like"/>
    <property type="match status" value="1"/>
</dbReference>
<evidence type="ECO:0000256" key="4">
    <source>
        <dbReference type="ARBA" id="ARBA00022692"/>
    </source>
</evidence>
<dbReference type="InterPro" id="IPR023996">
    <property type="entry name" value="TonB-dep_OMP_SusC/RagA"/>
</dbReference>
<feature type="domain" description="TonB-dependent receptor plug" evidence="8">
    <location>
        <begin position="265"/>
        <end position="396"/>
    </location>
</feature>
<dbReference type="InterPro" id="IPR039426">
    <property type="entry name" value="TonB-dep_rcpt-like"/>
</dbReference>
<protein>
    <submittedName>
        <fullName evidence="9">TonB-linked outer membrane protein, SusC/RagA family</fullName>
    </submittedName>
</protein>
<sequence length="1205" mass="133189">MAYLGTLAIAKIAMMLNAKLLFNSKDRNSRGLQTYFLLIESGATTNLMKIDKCYFKQAMKISSVIILNMLVITQLLSAEGAVAQLLKKQVSLRLAGDNAWSVVQRLEKKAIRFAYNAEQLGLGKIEVPDHSFEEASVEQILQYMLKQTDVSYTEANGFIILNKKQQAVKLLGKVTDEEGQPVVDATLVAGNRSAMTDQNGDFALSLQPGTYKLTVNHLAFETVSREIILEAGKNLVMNLMLKGKVGELSEVVVTALGIKREEKALGYSTTTVKGEQLTNALSGNWMDALSGKVAGLNLMRSNAGPVGSTKIILRGENNLTGENEALIVVDGVVINNGSGRRSANGSDAVYGTGSDNMPVDYGSGMDDINPEDVESITVLKGPGAAALYGQRAANGAVVITTKSGSRKVKGLGITFNSNTSLESVNRWPDLQYEYGQGLGGAAYYSYGTSVDGASTSGTSSAYGPKFDGQYFFQYDPEKQAVGSERTLWQPHENIKSFFETGKTFTNSVTIDGGTERTSARFSATNVQNSWITPNTGYKRNTFALSVNSKVSDKLSISSKINYNNRWSDNLPGAGYGNQSLMYWFIFWQPNADLNWLKNYWVNGKENLEIKYPYSTYPENPYAVSYEFINSNNRHSFTGNAQAAYQFDKHFNVQLRASLDFANENRAQNRPYDAGSRLPEGSHRTQQLFSKESSADFLFRYNAASKGPVDFSATLGGSTLQNEYRRESLSSDGLSYPGVFNHNNSKYGVKTNQVIDRFEINSFYGLLTSSYRDYLFLDVTGRIDWTSTLATPQFPNKSKGFFYPSVNGSFVLSEFFDLPRVISFAKLRASFAEVGSGVQRPYQTQFVYTSPNSLIGGSLANPTTLVNPYIEPLRTRSIEFGTDVRLFDSRLNVDVAVYKGNTFNQHLYRVIDAASGYRNYLMNIGEVSNRGLEVAINTKQVDNKDGFSWSSMITFSMNKNRIEQLADSSLVLQQRSVGSGQLVAYEGGSMGDLYGIGYLRAPDGQVVYDENTGYARLTNNVVYLGNTIPKGKISFGNTFSYRNLRLNVLFDAQWGAVAHSLTHYKLAEQGKTKNTLPGRYSGIIGKGVIQNADGSYRPNDVIATNIDEYYRSHYGADNAEGSTYSTNFIKFREARLDYTLSTKIVSRWGLQRVTLGLYGRNLFIWSKWPGFDPEFGTLDGADIVKGFEIAQFPSTRTYGFNLIVGF</sequence>
<dbReference type="Gene3D" id="2.60.40.1120">
    <property type="entry name" value="Carboxypeptidase-like, regulatory domain"/>
    <property type="match status" value="1"/>
</dbReference>
<evidence type="ECO:0000259" key="8">
    <source>
        <dbReference type="Pfam" id="PF07715"/>
    </source>
</evidence>
<keyword evidence="5 7" id="KW-0472">Membrane</keyword>
<keyword evidence="3 7" id="KW-1134">Transmembrane beta strand</keyword>
<evidence type="ECO:0000256" key="3">
    <source>
        <dbReference type="ARBA" id="ARBA00022452"/>
    </source>
</evidence>
<evidence type="ECO:0000256" key="5">
    <source>
        <dbReference type="ARBA" id="ARBA00023136"/>
    </source>
</evidence>
<dbReference type="Pfam" id="PF07715">
    <property type="entry name" value="Plug"/>
    <property type="match status" value="1"/>
</dbReference>
<dbReference type="RefSeq" id="WP_238383785.1">
    <property type="nucleotide sequence ID" value="NZ_FOAF01000003.1"/>
</dbReference>
<dbReference type="Proteomes" id="UP000199421">
    <property type="component" value="Unassembled WGS sequence"/>
</dbReference>
<dbReference type="AlphaFoldDB" id="A0A1H7SB74"/>
<evidence type="ECO:0000256" key="7">
    <source>
        <dbReference type="PROSITE-ProRule" id="PRU01360"/>
    </source>
</evidence>
<organism evidence="9 10">
    <name type="scientific">Olivibacter domesticus</name>
    <name type="common">Pseudosphingobacterium domesticum</name>
    <dbReference type="NCBI Taxonomy" id="407022"/>
    <lineage>
        <taxon>Bacteria</taxon>
        <taxon>Pseudomonadati</taxon>
        <taxon>Bacteroidota</taxon>
        <taxon>Sphingobacteriia</taxon>
        <taxon>Sphingobacteriales</taxon>
        <taxon>Sphingobacteriaceae</taxon>
        <taxon>Olivibacter</taxon>
    </lineage>
</organism>
<name>A0A1H7SB74_OLID1</name>
<evidence type="ECO:0000313" key="9">
    <source>
        <dbReference type="EMBL" id="SEL68984.1"/>
    </source>
</evidence>
<dbReference type="Gene3D" id="2.40.170.20">
    <property type="entry name" value="TonB-dependent receptor, beta-barrel domain"/>
    <property type="match status" value="1"/>
</dbReference>
<evidence type="ECO:0000256" key="1">
    <source>
        <dbReference type="ARBA" id="ARBA00004571"/>
    </source>
</evidence>
<dbReference type="NCBIfam" id="TIGR04056">
    <property type="entry name" value="OMP_RagA_SusC"/>
    <property type="match status" value="1"/>
</dbReference>
<keyword evidence="2 7" id="KW-0813">Transport</keyword>
<dbReference type="SUPFAM" id="SSF56935">
    <property type="entry name" value="Porins"/>
    <property type="match status" value="1"/>
</dbReference>
<dbReference type="InterPro" id="IPR036942">
    <property type="entry name" value="Beta-barrel_TonB_sf"/>
</dbReference>
<dbReference type="InterPro" id="IPR037066">
    <property type="entry name" value="Plug_dom_sf"/>
</dbReference>